<dbReference type="Pfam" id="PF00248">
    <property type="entry name" value="Aldo_ket_red"/>
    <property type="match status" value="1"/>
</dbReference>
<reference evidence="5" key="1">
    <citation type="submission" date="2023-04" db="EMBL/GenBank/DDBJ databases">
        <title>Comparative genomic analysis of Cohnella hashimotonis sp. nov., isolated from the International Space Station.</title>
        <authorList>
            <person name="Venkateswaran K."/>
            <person name="Simpson A."/>
        </authorList>
    </citation>
    <scope>NUCLEOTIDE SEQUENCE</scope>
    <source>
        <strain evidence="5">F6_2S_P_1</strain>
    </source>
</reference>
<protein>
    <submittedName>
        <fullName evidence="5">Aldo/keto reductase family protein</fullName>
    </submittedName>
</protein>
<dbReference type="EMBL" id="JAGRPV010000001">
    <property type="protein sequence ID" value="MDI4643845.1"/>
    <property type="molecule type" value="Genomic_DNA"/>
</dbReference>
<name>A0ABT6TAJ5_9BACL</name>
<organism evidence="5 6">
    <name type="scientific">Cohnella hashimotonis</name>
    <dbReference type="NCBI Taxonomy" id="2826895"/>
    <lineage>
        <taxon>Bacteria</taxon>
        <taxon>Bacillati</taxon>
        <taxon>Bacillota</taxon>
        <taxon>Bacilli</taxon>
        <taxon>Bacillales</taxon>
        <taxon>Paenibacillaceae</taxon>
        <taxon>Cohnella</taxon>
    </lineage>
</organism>
<dbReference type="RefSeq" id="WP_282906886.1">
    <property type="nucleotide sequence ID" value="NZ_JAGRPV010000001.1"/>
</dbReference>
<feature type="domain" description="NADP-dependent oxidoreductase" evidence="4">
    <location>
        <begin position="15"/>
        <end position="313"/>
    </location>
</feature>
<dbReference type="InterPro" id="IPR036812">
    <property type="entry name" value="NAD(P)_OxRdtase_dom_sf"/>
</dbReference>
<evidence type="ECO:0000256" key="3">
    <source>
        <dbReference type="ARBA" id="ARBA00023002"/>
    </source>
</evidence>
<evidence type="ECO:0000313" key="5">
    <source>
        <dbReference type="EMBL" id="MDI4643845.1"/>
    </source>
</evidence>
<dbReference type="Gene3D" id="3.20.20.100">
    <property type="entry name" value="NADP-dependent oxidoreductase domain"/>
    <property type="match status" value="1"/>
</dbReference>
<sequence length="321" mass="34943">MEYRRLGASGLKVSEISLGSWLTYGGYVGKEAARQTILKAYESGVNFFDTANVYMRGEAERAVGEALSQLPRSTYVLATKVRGPMGDLPNQQGLSRKHIMEACDASLKRLGTEYIDLYYCHYPDADTPKEETYRAMDDLVRQGKVLYVGFSNMSASDIAQAVGIVERQGLHPVVANQPLYNMFAPGIEDEIIPLCDRHGIGQVVYSPLAQGVLAGRFESVTDLSGSARAADASGGEAVRSWLKEEYVVRARLLQEMASDFGLSLSQLALAWTLRHPQVASAIVGASRPEQIEENVRASGVRLAGAQWAEFESAVGRTPASV</sequence>
<evidence type="ECO:0000256" key="2">
    <source>
        <dbReference type="ARBA" id="ARBA00022857"/>
    </source>
</evidence>
<gene>
    <name evidence="5" type="ORF">KB449_02695</name>
</gene>
<dbReference type="SUPFAM" id="SSF51430">
    <property type="entry name" value="NAD(P)-linked oxidoreductase"/>
    <property type="match status" value="1"/>
</dbReference>
<dbReference type="CDD" id="cd19074">
    <property type="entry name" value="Aldo_ket_red_shaker-like"/>
    <property type="match status" value="1"/>
</dbReference>
<dbReference type="InterPro" id="IPR020471">
    <property type="entry name" value="AKR"/>
</dbReference>
<keyword evidence="3" id="KW-0560">Oxidoreductase</keyword>
<evidence type="ECO:0000313" key="6">
    <source>
        <dbReference type="Proteomes" id="UP001161691"/>
    </source>
</evidence>
<keyword evidence="2" id="KW-0521">NADP</keyword>
<dbReference type="InterPro" id="IPR005399">
    <property type="entry name" value="K_chnl_volt-dep_bsu_KCNAB-rel"/>
</dbReference>
<comment type="caution">
    <text evidence="5">The sequence shown here is derived from an EMBL/GenBank/DDBJ whole genome shotgun (WGS) entry which is preliminary data.</text>
</comment>
<dbReference type="PANTHER" id="PTHR43150">
    <property type="entry name" value="HYPERKINETIC, ISOFORM M"/>
    <property type="match status" value="1"/>
</dbReference>
<proteinExistence type="inferred from homology"/>
<evidence type="ECO:0000259" key="4">
    <source>
        <dbReference type="Pfam" id="PF00248"/>
    </source>
</evidence>
<dbReference type="Proteomes" id="UP001161691">
    <property type="component" value="Unassembled WGS sequence"/>
</dbReference>
<keyword evidence="6" id="KW-1185">Reference proteome</keyword>
<comment type="similarity">
    <text evidence="1">Belongs to the shaker potassium channel beta subunit family.</text>
</comment>
<dbReference type="PRINTS" id="PR00069">
    <property type="entry name" value="ALDKETRDTASE"/>
</dbReference>
<accession>A0ABT6TAJ5</accession>
<evidence type="ECO:0000256" key="1">
    <source>
        <dbReference type="ARBA" id="ARBA00006515"/>
    </source>
</evidence>
<dbReference type="PANTHER" id="PTHR43150:SF2">
    <property type="entry name" value="HYPERKINETIC, ISOFORM M"/>
    <property type="match status" value="1"/>
</dbReference>
<dbReference type="InterPro" id="IPR023210">
    <property type="entry name" value="NADP_OxRdtase_dom"/>
</dbReference>